<dbReference type="GO" id="GO:0008047">
    <property type="term" value="F:enzyme activator activity"/>
    <property type="evidence" value="ECO:0007669"/>
    <property type="project" value="TreeGrafter"/>
</dbReference>
<dbReference type="GO" id="GO:0000731">
    <property type="term" value="P:DNA synthesis involved in DNA repair"/>
    <property type="evidence" value="ECO:0007669"/>
    <property type="project" value="TreeGrafter"/>
</dbReference>
<evidence type="ECO:0000313" key="7">
    <source>
        <dbReference type="Proteomes" id="UP000008394"/>
    </source>
</evidence>
<dbReference type="Gene3D" id="1.10.8.60">
    <property type="match status" value="1"/>
</dbReference>
<dbReference type="GO" id="GO:0003677">
    <property type="term" value="F:DNA binding"/>
    <property type="evidence" value="ECO:0007669"/>
    <property type="project" value="InterPro"/>
</dbReference>
<dbReference type="InterPro" id="IPR051314">
    <property type="entry name" value="AAA_ATPase_RarA/MGS1/WRNIP1"/>
</dbReference>
<evidence type="ECO:0000313" key="6">
    <source>
        <dbReference type="EMBL" id="AEK30135.1"/>
    </source>
</evidence>
<feature type="compositionally biased region" description="Basic and acidic residues" evidence="4">
    <location>
        <begin position="500"/>
        <end position="520"/>
    </location>
</feature>
<evidence type="ECO:0000256" key="3">
    <source>
        <dbReference type="ARBA" id="ARBA00022840"/>
    </source>
</evidence>
<dbReference type="FunFam" id="3.40.50.300:FF:000345">
    <property type="entry name" value="AAA family ATPase"/>
    <property type="match status" value="1"/>
</dbReference>
<dbReference type="InterPro" id="IPR021886">
    <property type="entry name" value="MgsA_C"/>
</dbReference>
<protein>
    <submittedName>
        <fullName evidence="6">ATPase, AAA family</fullName>
    </submittedName>
</protein>
<evidence type="ECO:0000256" key="4">
    <source>
        <dbReference type="SAM" id="MobiDB-lite"/>
    </source>
</evidence>
<reference evidence="6 7" key="1">
    <citation type="journal article" date="2011" name="J. Bacteriol.">
        <title>Genome Sequence of the Probiotic Strain Bifidobacterium animalis subsp. lactis CNCM I-2494.</title>
        <authorList>
            <person name="Chervaux C."/>
            <person name="Grimaldi C."/>
            <person name="Bolotin A."/>
            <person name="Quinquis B."/>
            <person name="Legrain-Raspaud S."/>
            <person name="van Hylckama Vlieg J.E."/>
            <person name="Denariaz G."/>
            <person name="Smokvina T."/>
        </authorList>
    </citation>
    <scope>NUCLEOTIDE SEQUENCE [LARGE SCALE GENOMIC DNA]</scope>
    <source>
        <strain evidence="6 7">CNCM I-2494</strain>
    </source>
</reference>
<dbReference type="PANTHER" id="PTHR13779">
    <property type="entry name" value="WERNER HELICASE-INTERACTING PROTEIN 1 FAMILY MEMBER"/>
    <property type="match status" value="1"/>
</dbReference>
<dbReference type="GO" id="GO:0016887">
    <property type="term" value="F:ATP hydrolysis activity"/>
    <property type="evidence" value="ECO:0007669"/>
    <property type="project" value="InterPro"/>
</dbReference>
<dbReference type="AlphaFoldDB" id="A0A806FHB8"/>
<dbReference type="InterPro" id="IPR032423">
    <property type="entry name" value="AAA_assoc_2"/>
</dbReference>
<dbReference type="Gene3D" id="3.40.50.300">
    <property type="entry name" value="P-loop containing nucleotide triphosphate hydrolases"/>
    <property type="match status" value="1"/>
</dbReference>
<feature type="compositionally biased region" description="Basic and acidic residues" evidence="4">
    <location>
        <begin position="474"/>
        <end position="492"/>
    </location>
</feature>
<dbReference type="Pfam" id="PF12002">
    <property type="entry name" value="MgsA_C"/>
    <property type="match status" value="1"/>
</dbReference>
<accession>A0A806FHB8</accession>
<dbReference type="Pfam" id="PF00004">
    <property type="entry name" value="AAA"/>
    <property type="match status" value="1"/>
</dbReference>
<dbReference type="Gene3D" id="1.20.272.10">
    <property type="match status" value="1"/>
</dbReference>
<comment type="similarity">
    <text evidence="1">Belongs to the AAA ATPase family. RarA/MGS1/WRNIP1 subfamily.</text>
</comment>
<dbReference type="GO" id="GO:0017116">
    <property type="term" value="F:single-stranded DNA helicase activity"/>
    <property type="evidence" value="ECO:0007669"/>
    <property type="project" value="TreeGrafter"/>
</dbReference>
<feature type="domain" description="AAA+ ATPase" evidence="5">
    <location>
        <begin position="74"/>
        <end position="190"/>
    </location>
</feature>
<evidence type="ECO:0000256" key="1">
    <source>
        <dbReference type="ARBA" id="ARBA00008959"/>
    </source>
</evidence>
<feature type="region of interest" description="Disordered" evidence="4">
    <location>
        <begin position="464"/>
        <end position="520"/>
    </location>
</feature>
<evidence type="ECO:0000259" key="5">
    <source>
        <dbReference type="SMART" id="SM00382"/>
    </source>
</evidence>
<organism evidence="6 7">
    <name type="scientific">Bifidobacterium animalis subsp. lactis CNCM I-2494</name>
    <dbReference type="NCBI Taxonomy" id="1042403"/>
    <lineage>
        <taxon>Bacteria</taxon>
        <taxon>Bacillati</taxon>
        <taxon>Actinomycetota</taxon>
        <taxon>Actinomycetes</taxon>
        <taxon>Bifidobacteriales</taxon>
        <taxon>Bifidobacteriaceae</taxon>
        <taxon>Bifidobacterium</taxon>
    </lineage>
</organism>
<proteinExistence type="inferred from homology"/>
<dbReference type="SMART" id="SM00382">
    <property type="entry name" value="AAA"/>
    <property type="match status" value="1"/>
</dbReference>
<dbReference type="InterPro" id="IPR003593">
    <property type="entry name" value="AAA+_ATPase"/>
</dbReference>
<dbReference type="InterPro" id="IPR008921">
    <property type="entry name" value="DNA_pol3_clamp-load_cplx_C"/>
</dbReference>
<sequence>MFEFVLVATLLSMSDDMTNDLFAASDPSEEVVRPLAVRMRPTTLDEVVGQRHVLAPGSPLRRLADSASTGSLTAPSSVILFGPPGVGKTTLAHIVAKQSGRQYEELSAVTSGVKDLREVLRRAHERLVSQGKETVLFIDEVHRFSKSQQDALLPSVENRDVTFIAATTENPSFSVIKPLLSRSVVVKLESLEPEELRTVIERAVSNPRGLGGKVRVQGDAVDGIIRLAGGDARKSLTILEAAAGAVDESGSNVPAEITTDVVSTVMDVAAVRYDRNGDDHYDVISAFIKSMRGSDVDATLHYLARMIRAGEDPRFIARRIMIAAAEEVGMAAPQILQITVAAAQAVQMIGMPEARIILSEAAIAVATAPKSNASYTAINQALADVDAGLIGQVPLHIRNAPTTLMKSWGNHEGYHYAHDYPNAVVEQQYMPDVLVGREYYHPNSRGYEREIGPRLDRIRAIIHGEPAPPAPTQTERKPTEPVDPAHTEHPGETQRSQMKGKNDDATDTGRKEEDREPGGE</sequence>
<dbReference type="FunFam" id="1.20.272.10:FF:000001">
    <property type="entry name" value="Putative AAA family ATPase"/>
    <property type="match status" value="1"/>
</dbReference>
<dbReference type="GO" id="GO:0006261">
    <property type="term" value="P:DNA-templated DNA replication"/>
    <property type="evidence" value="ECO:0007669"/>
    <property type="project" value="TreeGrafter"/>
</dbReference>
<dbReference type="GO" id="GO:0005524">
    <property type="term" value="F:ATP binding"/>
    <property type="evidence" value="ECO:0007669"/>
    <property type="project" value="UniProtKB-KW"/>
</dbReference>
<dbReference type="Proteomes" id="UP000008394">
    <property type="component" value="Chromosome"/>
</dbReference>
<dbReference type="Gene3D" id="1.10.3710.10">
    <property type="entry name" value="DNA polymerase III clamp loader subunits, C-terminal domain"/>
    <property type="match status" value="1"/>
</dbReference>
<dbReference type="EMBL" id="CP002915">
    <property type="protein sequence ID" value="AEK30135.1"/>
    <property type="molecule type" value="Genomic_DNA"/>
</dbReference>
<dbReference type="SUPFAM" id="SSF48019">
    <property type="entry name" value="post-AAA+ oligomerization domain-like"/>
    <property type="match status" value="1"/>
</dbReference>
<dbReference type="Pfam" id="PF16193">
    <property type="entry name" value="AAA_assoc_2"/>
    <property type="match status" value="1"/>
</dbReference>
<keyword evidence="3" id="KW-0067">ATP-binding</keyword>
<dbReference type="InterPro" id="IPR027417">
    <property type="entry name" value="P-loop_NTPase"/>
</dbReference>
<evidence type="ECO:0000256" key="2">
    <source>
        <dbReference type="ARBA" id="ARBA00022741"/>
    </source>
</evidence>
<dbReference type="CDD" id="cd18139">
    <property type="entry name" value="HLD_clamp_RarA"/>
    <property type="match status" value="1"/>
</dbReference>
<dbReference type="CDD" id="cd00009">
    <property type="entry name" value="AAA"/>
    <property type="match status" value="1"/>
</dbReference>
<dbReference type="PANTHER" id="PTHR13779:SF7">
    <property type="entry name" value="ATPASE WRNIP1"/>
    <property type="match status" value="1"/>
</dbReference>
<dbReference type="KEGG" id="bnm:BALAC2494_00454"/>
<dbReference type="SUPFAM" id="SSF52540">
    <property type="entry name" value="P-loop containing nucleoside triphosphate hydrolases"/>
    <property type="match status" value="1"/>
</dbReference>
<dbReference type="InterPro" id="IPR003959">
    <property type="entry name" value="ATPase_AAA_core"/>
</dbReference>
<keyword evidence="2" id="KW-0547">Nucleotide-binding</keyword>
<name>A0A806FHB8_BIFAN</name>
<gene>
    <name evidence="6" type="ORF">BALAC2494_00454</name>
</gene>